<accession>A0A1X1V0G7</accession>
<dbReference type="EMBL" id="LQOW01000008">
    <property type="protein sequence ID" value="ORV62573.1"/>
    <property type="molecule type" value="Genomic_DNA"/>
</dbReference>
<dbReference type="GO" id="GO:0016020">
    <property type="term" value="C:membrane"/>
    <property type="evidence" value="ECO:0007669"/>
    <property type="project" value="InterPro"/>
</dbReference>
<evidence type="ECO:0000256" key="3">
    <source>
        <dbReference type="ARBA" id="ARBA00023136"/>
    </source>
</evidence>
<reference evidence="6 7" key="1">
    <citation type="submission" date="2016-01" db="EMBL/GenBank/DDBJ databases">
        <title>The new phylogeny of the genus Mycobacterium.</title>
        <authorList>
            <person name="Tarcisio F."/>
            <person name="Conor M."/>
            <person name="Antonella G."/>
            <person name="Elisabetta G."/>
            <person name="Giulia F.S."/>
            <person name="Sara T."/>
            <person name="Anna F."/>
            <person name="Clotilde B."/>
            <person name="Roberto B."/>
            <person name="Veronica D.S."/>
            <person name="Fabio R."/>
            <person name="Monica P."/>
            <person name="Olivier J."/>
            <person name="Enrico T."/>
            <person name="Nicola S."/>
        </authorList>
    </citation>
    <scope>NUCLEOTIDE SEQUENCE [LARGE SCALE GENOMIC DNA]</scope>
    <source>
        <strain evidence="6 7">DSM 45731</strain>
    </source>
</reference>
<dbReference type="STRING" id="1260918.AWC06_09970"/>
<dbReference type="InterPro" id="IPR008691">
    <property type="entry name" value="LpqH"/>
</dbReference>
<organism evidence="6 7">
    <name type="scientific">Mycobacterium fragae</name>
    <dbReference type="NCBI Taxonomy" id="1260918"/>
    <lineage>
        <taxon>Bacteria</taxon>
        <taxon>Bacillati</taxon>
        <taxon>Actinomycetota</taxon>
        <taxon>Actinomycetes</taxon>
        <taxon>Mycobacteriales</taxon>
        <taxon>Mycobacteriaceae</taxon>
        <taxon>Mycobacterium</taxon>
    </lineage>
</organism>
<keyword evidence="4" id="KW-0564">Palmitate</keyword>
<proteinExistence type="predicted"/>
<evidence type="ECO:0000256" key="5">
    <source>
        <dbReference type="ARBA" id="ARBA00023288"/>
    </source>
</evidence>
<evidence type="ECO:0000313" key="6">
    <source>
        <dbReference type="EMBL" id="ORV62573.1"/>
    </source>
</evidence>
<evidence type="ECO:0000256" key="2">
    <source>
        <dbReference type="ARBA" id="ARBA00022729"/>
    </source>
</evidence>
<dbReference type="Proteomes" id="UP000194000">
    <property type="component" value="Unassembled WGS sequence"/>
</dbReference>
<evidence type="ECO:0008006" key="8">
    <source>
        <dbReference type="Google" id="ProtNLM"/>
    </source>
</evidence>
<sequence length="117" mass="12396">MRDQKVPQKTARITVNNNTRTSHAVSCSQVQWLLTADISAAPARVQVVLKLDSEKPKLESVNINNFGGFTGVSDSGAGNGTVVFARDTYTIRGEAQGSQVGDPSVSTTAPFKIEVGC</sequence>
<gene>
    <name evidence="6" type="ORF">AWC06_09970</name>
</gene>
<dbReference type="AlphaFoldDB" id="A0A1X1V0G7"/>
<evidence type="ECO:0000256" key="4">
    <source>
        <dbReference type="ARBA" id="ARBA00023139"/>
    </source>
</evidence>
<evidence type="ECO:0000256" key="1">
    <source>
        <dbReference type="ARBA" id="ARBA00022475"/>
    </source>
</evidence>
<protein>
    <recommendedName>
        <fullName evidence="8">Lipoprotein LpqH</fullName>
    </recommendedName>
</protein>
<keyword evidence="5" id="KW-0449">Lipoprotein</keyword>
<name>A0A1X1V0G7_9MYCO</name>
<keyword evidence="3" id="KW-0472">Membrane</keyword>
<keyword evidence="7" id="KW-1185">Reference proteome</keyword>
<keyword evidence="2" id="KW-0732">Signal</keyword>
<comment type="caution">
    <text evidence="6">The sequence shown here is derived from an EMBL/GenBank/DDBJ whole genome shotgun (WGS) entry which is preliminary data.</text>
</comment>
<dbReference type="Pfam" id="PF05481">
    <property type="entry name" value="Myco_19_kDa"/>
    <property type="match status" value="1"/>
</dbReference>
<evidence type="ECO:0000313" key="7">
    <source>
        <dbReference type="Proteomes" id="UP000194000"/>
    </source>
</evidence>
<keyword evidence="1" id="KW-1003">Cell membrane</keyword>